<sequence length="422" mass="46683">MFASLRIVDHELDNGPGLAITASKDLDRRRGLLEAQPLSRHSRFRMDQTGSLLSLSGMSSFDPGKASMYHGGSTKRSGSGSSSADQEFNLQASSVSQPATNLGFFCRRTTSKYEDIYDIHSQKTKMKKAPAVHGLRNFLSNRYVLRQRGPHLGIRFPEATRPYASRLPKSSRRSSRPTWRSYLARRERNPRRTCKWNHNRNRSRAHLANDIRGFSGPHWLRPTGDRLALGGILDQPKPCGSASDQVVFDRLRGAAATDYGQRTDIVSVPWPSPLGRQLDSATGSPVRSVRGGRLNVLGRSAVGILSLLNFTTSTGAPTYTYWTTMLPGANSPAGLTIDVPFELAWSTVTLEAYNVISLESYPPGSTTFRNISLQMEDGSVPKPPQQTWSIQNDWMDGFQTTVEVDSFTEGVVIIDYPISESS</sequence>
<feature type="region of interest" description="Disordered" evidence="1">
    <location>
        <begin position="66"/>
        <end position="87"/>
    </location>
</feature>
<keyword evidence="3" id="KW-1185">Reference proteome</keyword>
<dbReference type="Proteomes" id="UP000815677">
    <property type="component" value="Unassembled WGS sequence"/>
</dbReference>
<evidence type="ECO:0000256" key="1">
    <source>
        <dbReference type="SAM" id="MobiDB-lite"/>
    </source>
</evidence>
<gene>
    <name evidence="2" type="ORF">MCHLO_14571</name>
</gene>
<organism evidence="2 3">
    <name type="scientific">Mycena chlorophos</name>
    <name type="common">Agaric fungus</name>
    <name type="synonym">Agaricus chlorophos</name>
    <dbReference type="NCBI Taxonomy" id="658473"/>
    <lineage>
        <taxon>Eukaryota</taxon>
        <taxon>Fungi</taxon>
        <taxon>Dikarya</taxon>
        <taxon>Basidiomycota</taxon>
        <taxon>Agaricomycotina</taxon>
        <taxon>Agaricomycetes</taxon>
        <taxon>Agaricomycetidae</taxon>
        <taxon>Agaricales</taxon>
        <taxon>Marasmiineae</taxon>
        <taxon>Mycenaceae</taxon>
        <taxon>Mycena</taxon>
    </lineage>
</organism>
<name>A0ABQ0M479_MYCCL</name>
<accession>A0ABQ0M479</accession>
<feature type="compositionally biased region" description="Low complexity" evidence="1">
    <location>
        <begin position="71"/>
        <end position="83"/>
    </location>
</feature>
<protein>
    <submittedName>
        <fullName evidence="2">Uncharacterized protein</fullName>
    </submittedName>
</protein>
<evidence type="ECO:0000313" key="3">
    <source>
        <dbReference type="Proteomes" id="UP000815677"/>
    </source>
</evidence>
<reference evidence="2" key="1">
    <citation type="submission" date="2014-09" db="EMBL/GenBank/DDBJ databases">
        <title>Genome sequence of the luminous mushroom Mycena chlorophos for searching fungal bioluminescence genes.</title>
        <authorList>
            <person name="Tanaka Y."/>
            <person name="Kasuga D."/>
            <person name="Oba Y."/>
            <person name="Hase S."/>
            <person name="Sato K."/>
            <person name="Oba Y."/>
            <person name="Sakakibara Y."/>
        </authorList>
    </citation>
    <scope>NUCLEOTIDE SEQUENCE</scope>
</reference>
<dbReference type="EMBL" id="DF849573">
    <property type="protein sequence ID" value="GAT58105.1"/>
    <property type="molecule type" value="Genomic_DNA"/>
</dbReference>
<evidence type="ECO:0000313" key="2">
    <source>
        <dbReference type="EMBL" id="GAT58105.1"/>
    </source>
</evidence>
<proteinExistence type="predicted"/>